<dbReference type="RefSeq" id="WP_160835269.1">
    <property type="nucleotide sequence ID" value="NZ_WMET01000001.1"/>
</dbReference>
<feature type="compositionally biased region" description="Basic and acidic residues" evidence="1">
    <location>
        <begin position="1"/>
        <end position="28"/>
    </location>
</feature>
<evidence type="ECO:0000313" key="3">
    <source>
        <dbReference type="EMBL" id="MYL18828.1"/>
    </source>
</evidence>
<proteinExistence type="predicted"/>
<organism evidence="3 4">
    <name type="scientific">Halobacillus litoralis</name>
    <dbReference type="NCBI Taxonomy" id="45668"/>
    <lineage>
        <taxon>Bacteria</taxon>
        <taxon>Bacillati</taxon>
        <taxon>Bacillota</taxon>
        <taxon>Bacilli</taxon>
        <taxon>Bacillales</taxon>
        <taxon>Bacillaceae</taxon>
        <taxon>Halobacillus</taxon>
    </lineage>
</organism>
<protein>
    <recommendedName>
        <fullName evidence="5">Phage capsid protein</fullName>
    </recommendedName>
</protein>
<feature type="transmembrane region" description="Helical" evidence="2">
    <location>
        <begin position="38"/>
        <end position="60"/>
    </location>
</feature>
<dbReference type="InterPro" id="IPR045946">
    <property type="entry name" value="DUF6366"/>
</dbReference>
<keyword evidence="2" id="KW-0472">Membrane</keyword>
<comment type="caution">
    <text evidence="3">The sequence shown here is derived from an EMBL/GenBank/DDBJ whole genome shotgun (WGS) entry which is preliminary data.</text>
</comment>
<dbReference type="Pfam" id="PF19893">
    <property type="entry name" value="DUF6366"/>
    <property type="match status" value="1"/>
</dbReference>
<evidence type="ECO:0000256" key="1">
    <source>
        <dbReference type="SAM" id="MobiDB-lite"/>
    </source>
</evidence>
<accession>A0A845DNM4</accession>
<evidence type="ECO:0000313" key="4">
    <source>
        <dbReference type="Proteomes" id="UP000460949"/>
    </source>
</evidence>
<dbReference type="EMBL" id="WMET01000001">
    <property type="protein sequence ID" value="MYL18828.1"/>
    <property type="molecule type" value="Genomic_DNA"/>
</dbReference>
<evidence type="ECO:0008006" key="5">
    <source>
        <dbReference type="Google" id="ProtNLM"/>
    </source>
</evidence>
<dbReference type="AlphaFoldDB" id="A0A845DNM4"/>
<sequence length="61" mass="6893">MTKSDKAYDRERMRQKDLKRNSPGREHGGGLMDLAGGLGWKGTALILVLLVLVFLLYSIFR</sequence>
<reference evidence="3 4" key="1">
    <citation type="submission" date="2019-11" db="EMBL/GenBank/DDBJ databases">
        <title>Genome sequences of 17 halophilic strains isolated from different environments.</title>
        <authorList>
            <person name="Furrow R.E."/>
        </authorList>
    </citation>
    <scope>NUCLEOTIDE SEQUENCE [LARGE SCALE GENOMIC DNA]</scope>
    <source>
        <strain evidence="3 4">22511_23_Filter</strain>
    </source>
</reference>
<name>A0A845DNM4_9BACI</name>
<feature type="region of interest" description="Disordered" evidence="1">
    <location>
        <begin position="1"/>
        <end position="30"/>
    </location>
</feature>
<dbReference type="Proteomes" id="UP000460949">
    <property type="component" value="Unassembled WGS sequence"/>
</dbReference>
<evidence type="ECO:0000256" key="2">
    <source>
        <dbReference type="SAM" id="Phobius"/>
    </source>
</evidence>
<keyword evidence="2" id="KW-0812">Transmembrane</keyword>
<gene>
    <name evidence="3" type="ORF">GLW04_02935</name>
</gene>
<keyword evidence="2" id="KW-1133">Transmembrane helix</keyword>